<reference evidence="3" key="2">
    <citation type="submission" date="2021-01" db="EMBL/GenBank/DDBJ databases">
        <authorList>
            <person name="Schikora-Tamarit M.A."/>
        </authorList>
    </citation>
    <scope>NUCLEOTIDE SEQUENCE</scope>
    <source>
        <strain evidence="3">CBS2887</strain>
    </source>
</reference>
<feature type="domain" description="VPS9" evidence="2">
    <location>
        <begin position="137"/>
        <end position="278"/>
    </location>
</feature>
<dbReference type="Pfam" id="PF18151">
    <property type="entry name" value="DUF5601"/>
    <property type="match status" value="1"/>
</dbReference>
<dbReference type="SUPFAM" id="SSF109993">
    <property type="entry name" value="VPS9 domain"/>
    <property type="match status" value="1"/>
</dbReference>
<dbReference type="Gene3D" id="1.10.246.120">
    <property type="match status" value="1"/>
</dbReference>
<dbReference type="InterPro" id="IPR037191">
    <property type="entry name" value="VPS9_dom_sf"/>
</dbReference>
<dbReference type="OrthoDB" id="300289at2759"/>
<dbReference type="GO" id="GO:0031267">
    <property type="term" value="F:small GTPase binding"/>
    <property type="evidence" value="ECO:0007669"/>
    <property type="project" value="TreeGrafter"/>
</dbReference>
<dbReference type="Proteomes" id="UP000774326">
    <property type="component" value="Unassembled WGS sequence"/>
</dbReference>
<dbReference type="InterPro" id="IPR041545">
    <property type="entry name" value="DUF5601"/>
</dbReference>
<comment type="caution">
    <text evidence="3">The sequence shown here is derived from an EMBL/GenBank/DDBJ whole genome shotgun (WGS) entry which is preliminary data.</text>
</comment>
<dbReference type="PROSITE" id="PS51205">
    <property type="entry name" value="VPS9"/>
    <property type="match status" value="1"/>
</dbReference>
<dbReference type="Pfam" id="PF02204">
    <property type="entry name" value="VPS9"/>
    <property type="match status" value="1"/>
</dbReference>
<evidence type="ECO:0000259" key="2">
    <source>
        <dbReference type="PROSITE" id="PS51205"/>
    </source>
</evidence>
<dbReference type="SMART" id="SM00167">
    <property type="entry name" value="VPS9"/>
    <property type="match status" value="1"/>
</dbReference>
<dbReference type="Gene3D" id="1.20.1050.80">
    <property type="entry name" value="VPS9 domain"/>
    <property type="match status" value="1"/>
</dbReference>
<feature type="region of interest" description="Disordered" evidence="1">
    <location>
        <begin position="1"/>
        <end position="26"/>
    </location>
</feature>
<dbReference type="GO" id="GO:0005085">
    <property type="term" value="F:guanyl-nucleotide exchange factor activity"/>
    <property type="evidence" value="ECO:0007669"/>
    <property type="project" value="InterPro"/>
</dbReference>
<dbReference type="InterPro" id="IPR045046">
    <property type="entry name" value="Vps9-like"/>
</dbReference>
<dbReference type="GO" id="GO:0005829">
    <property type="term" value="C:cytosol"/>
    <property type="evidence" value="ECO:0007669"/>
    <property type="project" value="TreeGrafter"/>
</dbReference>
<evidence type="ECO:0000313" key="3">
    <source>
        <dbReference type="EMBL" id="KAH3688290.1"/>
    </source>
</evidence>
<evidence type="ECO:0000256" key="1">
    <source>
        <dbReference type="SAM" id="MobiDB-lite"/>
    </source>
</evidence>
<dbReference type="AlphaFoldDB" id="A0A9P8QF86"/>
<dbReference type="InterPro" id="IPR003123">
    <property type="entry name" value="VPS9"/>
</dbReference>
<dbReference type="GO" id="GO:0016192">
    <property type="term" value="P:vesicle-mediated transport"/>
    <property type="evidence" value="ECO:0007669"/>
    <property type="project" value="InterPro"/>
</dbReference>
<accession>A0A9P8QF86</accession>
<gene>
    <name evidence="3" type="ORF">WICPIJ_000761</name>
</gene>
<protein>
    <recommendedName>
        <fullName evidence="2">VPS9 domain-containing protein</fullName>
    </recommendedName>
</protein>
<keyword evidence="4" id="KW-1185">Reference proteome</keyword>
<reference evidence="3" key="1">
    <citation type="journal article" date="2021" name="Open Biol.">
        <title>Shared evolutionary footprints suggest mitochondrial oxidative damage underlies multiple complex I losses in fungi.</title>
        <authorList>
            <person name="Schikora-Tamarit M.A."/>
            <person name="Marcet-Houben M."/>
            <person name="Nosek J."/>
            <person name="Gabaldon T."/>
        </authorList>
    </citation>
    <scope>NUCLEOTIDE SEQUENCE</scope>
    <source>
        <strain evidence="3">CBS2887</strain>
    </source>
</reference>
<evidence type="ECO:0000313" key="4">
    <source>
        <dbReference type="Proteomes" id="UP000774326"/>
    </source>
</evidence>
<dbReference type="PANTHER" id="PTHR23101">
    <property type="entry name" value="RAB GDP/GTP EXCHANGE FACTOR"/>
    <property type="match status" value="1"/>
</dbReference>
<dbReference type="PANTHER" id="PTHR23101:SF25">
    <property type="entry name" value="GTPASE-ACTIVATING PROTEIN AND VPS9 DOMAIN-CONTAINING PROTEIN 1"/>
    <property type="match status" value="1"/>
</dbReference>
<dbReference type="EMBL" id="JAEUBG010000445">
    <property type="protein sequence ID" value="KAH3688290.1"/>
    <property type="molecule type" value="Genomic_DNA"/>
</dbReference>
<proteinExistence type="predicted"/>
<organism evidence="3 4">
    <name type="scientific">Wickerhamomyces pijperi</name>
    <name type="common">Yeast</name>
    <name type="synonym">Pichia pijperi</name>
    <dbReference type="NCBI Taxonomy" id="599730"/>
    <lineage>
        <taxon>Eukaryota</taxon>
        <taxon>Fungi</taxon>
        <taxon>Dikarya</taxon>
        <taxon>Ascomycota</taxon>
        <taxon>Saccharomycotina</taxon>
        <taxon>Saccharomycetes</taxon>
        <taxon>Phaffomycetales</taxon>
        <taxon>Wickerhamomycetaceae</taxon>
        <taxon>Wickerhamomyces</taxon>
    </lineage>
</organism>
<feature type="compositionally biased region" description="Polar residues" evidence="1">
    <location>
        <begin position="1"/>
        <end position="14"/>
    </location>
</feature>
<name>A0A9P8QF86_WICPI</name>
<dbReference type="GO" id="GO:0030139">
    <property type="term" value="C:endocytic vesicle"/>
    <property type="evidence" value="ECO:0007669"/>
    <property type="project" value="TreeGrafter"/>
</dbReference>
<sequence>MDNSIASKSTNPATDESPAEDQTPPKRINNFDLFLLQVRSPPADPIIRYIRSFLSKFTSSHQTYNTEDQARLVQNFKLFIFERFNEYEPFCRMKEDQLWNSRVGMEKLLMTRLYSYVYSPELLNLKRTVNASHQQDLDIDSQIFANYITFQDVLTPSDFEVDPQLVSLGDNFMKISIEELAKINNFQTPRAKLVCVLNACKALIQLLKSTQSVSNADEFLPLLIYTVFKGQIECLYCNLKYIERYAFEIDGGNEVEYYLVCLSSAAEFIKNLHKEFANKLNEDGSITLNEEPPVVVDESVEFSGKSDNLIDM</sequence>